<evidence type="ECO:0000313" key="1">
    <source>
        <dbReference type="EMBL" id="PZM89394.1"/>
    </source>
</evidence>
<organism evidence="1">
    <name type="scientific">Thermocrispum agreste</name>
    <dbReference type="NCBI Taxonomy" id="37925"/>
    <lineage>
        <taxon>Bacteria</taxon>
        <taxon>Bacillati</taxon>
        <taxon>Actinomycetota</taxon>
        <taxon>Actinomycetes</taxon>
        <taxon>Pseudonocardiales</taxon>
        <taxon>Pseudonocardiaceae</taxon>
        <taxon>Thermocrispum</taxon>
    </lineage>
</organism>
<comment type="caution">
    <text evidence="1">The sequence shown here is derived from an EMBL/GenBank/DDBJ whole genome shotgun (WGS) entry which is preliminary data.</text>
</comment>
<gene>
    <name evidence="1" type="ORF">DIU77_19195</name>
</gene>
<dbReference type="Pfam" id="PF19663">
    <property type="entry name" value="DUF6166"/>
    <property type="match status" value="1"/>
</dbReference>
<dbReference type="InterPro" id="IPR046053">
    <property type="entry name" value="DUF6011"/>
</dbReference>
<sequence length="172" mass="18981">MMALVTDTHLESSRCQRCGRPLKDPTSRARGIGPVCLRRMRPEPRDPQGLGVQVAVTVNGRPLGHVVRHSPTGFEWGYDGSGPADLALSILTDYLSRAGRDVRVKDMPEAVVGRKGRELLAERLHQGFKRDVVACLPREGWRLTGEEVAAWLVRHGVAVPSMPVVYEGRRLA</sequence>
<dbReference type="InterPro" id="IPR046164">
    <property type="entry name" value="DUF6166"/>
</dbReference>
<proteinExistence type="predicted"/>
<dbReference type="Pfam" id="PF19474">
    <property type="entry name" value="DUF6011"/>
    <property type="match status" value="1"/>
</dbReference>
<accession>A0A2W4IRL5</accession>
<dbReference type="EMBL" id="QGUI01000974">
    <property type="protein sequence ID" value="PZM89394.1"/>
    <property type="molecule type" value="Genomic_DNA"/>
</dbReference>
<reference evidence="1" key="1">
    <citation type="submission" date="2018-05" db="EMBL/GenBank/DDBJ databases">
        <authorList>
            <person name="Lanie J.A."/>
            <person name="Ng W.-L."/>
            <person name="Kazmierczak K.M."/>
            <person name="Andrzejewski T.M."/>
            <person name="Davidsen T.M."/>
            <person name="Wayne K.J."/>
            <person name="Tettelin H."/>
            <person name="Glass J.I."/>
            <person name="Rusch D."/>
            <person name="Podicherti R."/>
            <person name="Tsui H.-C.T."/>
            <person name="Winkler M.E."/>
        </authorList>
    </citation>
    <scope>NUCLEOTIDE SEQUENCE</scope>
    <source>
        <strain evidence="1">ZC4RG45</strain>
    </source>
</reference>
<name>A0A2W4IRL5_9PSEU</name>
<protein>
    <submittedName>
        <fullName evidence="1">Uncharacterized protein</fullName>
    </submittedName>
</protein>
<dbReference type="AlphaFoldDB" id="A0A2W4IRL5"/>